<gene>
    <name evidence="2" type="ORF">WJX73_002681</name>
</gene>
<reference evidence="2 3" key="1">
    <citation type="journal article" date="2024" name="Nat. Commun.">
        <title>Phylogenomics reveals the evolutionary origins of lichenization in chlorophyte algae.</title>
        <authorList>
            <person name="Puginier C."/>
            <person name="Libourel C."/>
            <person name="Otte J."/>
            <person name="Skaloud P."/>
            <person name="Haon M."/>
            <person name="Grisel S."/>
            <person name="Petersen M."/>
            <person name="Berrin J.G."/>
            <person name="Delaux P.M."/>
            <person name="Dal Grande F."/>
            <person name="Keller J."/>
        </authorList>
    </citation>
    <scope>NUCLEOTIDE SEQUENCE [LARGE SCALE GENOMIC DNA]</scope>
    <source>
        <strain evidence="2 3">SAG 2036</strain>
    </source>
</reference>
<evidence type="ECO:0000313" key="2">
    <source>
        <dbReference type="EMBL" id="KAK9807335.1"/>
    </source>
</evidence>
<dbReference type="AlphaFoldDB" id="A0AAW1PFZ8"/>
<dbReference type="EMBL" id="JALJOQ010000031">
    <property type="protein sequence ID" value="KAK9807335.1"/>
    <property type="molecule type" value="Genomic_DNA"/>
</dbReference>
<sequence>MYPTIQTGGFSNSRPSSAYNLPNSHQQPNHSSPYAPGPSTSGSDGQGSSPSNAFPLLRVHIAEPYRTHPPVMVGPGLDDIERTQFSFDFDLERQLLADGERRDASLSRQSSTSAQVADPFSTLVKHWVDKGFGSEEVALALAAQKGRLEGNDAQVAEFCKGFKALKQMGFRSDLIAGALMESKNDLQVATDMCLNAQR</sequence>
<evidence type="ECO:0000313" key="3">
    <source>
        <dbReference type="Proteomes" id="UP001465755"/>
    </source>
</evidence>
<organism evidence="2 3">
    <name type="scientific">Symbiochloris irregularis</name>
    <dbReference type="NCBI Taxonomy" id="706552"/>
    <lineage>
        <taxon>Eukaryota</taxon>
        <taxon>Viridiplantae</taxon>
        <taxon>Chlorophyta</taxon>
        <taxon>core chlorophytes</taxon>
        <taxon>Trebouxiophyceae</taxon>
        <taxon>Trebouxiales</taxon>
        <taxon>Trebouxiaceae</taxon>
        <taxon>Symbiochloris</taxon>
    </lineage>
</organism>
<feature type="region of interest" description="Disordered" evidence="1">
    <location>
        <begin position="1"/>
        <end position="53"/>
    </location>
</feature>
<keyword evidence="3" id="KW-1185">Reference proteome</keyword>
<feature type="compositionally biased region" description="Polar residues" evidence="1">
    <location>
        <begin position="1"/>
        <end position="52"/>
    </location>
</feature>
<dbReference type="InterPro" id="IPR042575">
    <property type="entry name" value="UBAP1_C"/>
</dbReference>
<dbReference type="CDD" id="cd14270">
    <property type="entry name" value="UBA"/>
    <property type="match status" value="1"/>
</dbReference>
<dbReference type="Gene3D" id="1.20.120.1920">
    <property type="entry name" value="UBAP1 SOUBA domain"/>
    <property type="match status" value="1"/>
</dbReference>
<name>A0AAW1PFZ8_9CHLO</name>
<proteinExistence type="predicted"/>
<comment type="caution">
    <text evidence="2">The sequence shown here is derived from an EMBL/GenBank/DDBJ whole genome shotgun (WGS) entry which is preliminary data.</text>
</comment>
<evidence type="ECO:0000256" key="1">
    <source>
        <dbReference type="SAM" id="MobiDB-lite"/>
    </source>
</evidence>
<accession>A0AAW1PFZ8</accession>
<dbReference type="Proteomes" id="UP001465755">
    <property type="component" value="Unassembled WGS sequence"/>
</dbReference>
<protein>
    <recommendedName>
        <fullName evidence="4">UBA domain-containing protein</fullName>
    </recommendedName>
</protein>
<evidence type="ECO:0008006" key="4">
    <source>
        <dbReference type="Google" id="ProtNLM"/>
    </source>
</evidence>